<feature type="transmembrane region" description="Helical" evidence="2">
    <location>
        <begin position="833"/>
        <end position="853"/>
    </location>
</feature>
<gene>
    <name evidence="4" type="ORF">NCTC11862_00973</name>
</gene>
<keyword evidence="3" id="KW-0732">Signal</keyword>
<keyword evidence="2" id="KW-0472">Membrane</keyword>
<feature type="region of interest" description="Disordered" evidence="1">
    <location>
        <begin position="863"/>
        <end position="883"/>
    </location>
</feature>
<evidence type="ECO:0000256" key="1">
    <source>
        <dbReference type="SAM" id="MobiDB-lite"/>
    </source>
</evidence>
<name>A0A376CLN8_9CORY</name>
<accession>A0A376CLN8</accession>
<evidence type="ECO:0000313" key="4">
    <source>
        <dbReference type="EMBL" id="STC69192.1"/>
    </source>
</evidence>
<dbReference type="Proteomes" id="UP000254467">
    <property type="component" value="Unassembled WGS sequence"/>
</dbReference>
<dbReference type="STRING" id="35756.GCA_001044155_00368"/>
<protein>
    <submittedName>
        <fullName evidence="4">Hypothetical membrane protein</fullName>
    </submittedName>
</protein>
<keyword evidence="5" id="KW-1185">Reference proteome</keyword>
<evidence type="ECO:0000256" key="3">
    <source>
        <dbReference type="SAM" id="SignalP"/>
    </source>
</evidence>
<proteinExistence type="predicted"/>
<sequence length="883" mass="93010">MTPHSRPVRRSPSAGPPQGRAALTSVAAVLAVAALASTGTATAIPVPAAPTNEAVAEQWVNPAIRPNDGEEGLTLELVRGPTTVAEGADLSLRVAVHNNSSETVDDLSITPRRGPISASVADARVAMVAEPEEYSVIGDSVELAESLAPGESVELDMAVPTAAHIPGALPLPGNSVYPIMLVLNGNGGQYLDSERFHVATEEATGVATPEGEAGMPEERRNAPGMTMLYPITAPVDVLPGETGEAPKNPPLVLESEQLADNLKPDGRLSALVDTYSEAVESPTGAEVREATCLAIDPALISTVERMTEGYVVADSRPSLAQKPRRLRDSWDVEPDEVPYTQGAGAEDASAWLEKLRATAADGCVVSLPWANSDVNAVAQGGVPWLMREAIERGPFAVERILGVPTVRNVVIPPAGYVVEGTSAALGWADHSRSKIPTMGMEGAWEAAQAATDPQDSTVQAEEAPQSNLERDLPPSPAMAAAPEPTTPVRVLVANNSVSRETLPNPSAQRFAHLSPGITAVTFQDSLASTLASTGSVPLTTGYSNTDLRYDTTKDSIAARDITAANAIRLAVTESTTTGAEPAGTPVMINPPGSWDARTAREALDVVGTLLADDDAAAMTLEDYLTAPGNAPIPQAEHTGSPYADPTVFSDAEILSASQQARYVDDLTSFLVPDPAIALARYDYTLPLRRDLLTALSIAYRRSPEHYSDAVEATQSRLNDTRDTLQELRGAVNLIPPGNVFTRTSESAPVFIVAENGLPLPVDATLLYQAPEGTVLNVPDRIRIPARGSITIEITATIPDNSERTDMRLYLASPQGQAISAPVDISVRTAATEMGLVTVGGLFALFLALVVLLLRSRRVKRGKASSTSISVKRDPTLDDDRPPD</sequence>
<feature type="chain" id="PRO_5016779400" evidence="3">
    <location>
        <begin position="44"/>
        <end position="883"/>
    </location>
</feature>
<feature type="region of interest" description="Disordered" evidence="1">
    <location>
        <begin position="1"/>
        <end position="20"/>
    </location>
</feature>
<keyword evidence="2" id="KW-1133">Transmembrane helix</keyword>
<evidence type="ECO:0000256" key="2">
    <source>
        <dbReference type="SAM" id="Phobius"/>
    </source>
</evidence>
<feature type="compositionally biased region" description="Basic and acidic residues" evidence="1">
    <location>
        <begin position="870"/>
        <end position="883"/>
    </location>
</feature>
<feature type="region of interest" description="Disordered" evidence="1">
    <location>
        <begin position="444"/>
        <end position="485"/>
    </location>
</feature>
<dbReference type="EMBL" id="UFXQ01000001">
    <property type="protein sequence ID" value="STC69192.1"/>
    <property type="molecule type" value="Genomic_DNA"/>
</dbReference>
<dbReference type="AlphaFoldDB" id="A0A376CLN8"/>
<dbReference type="RefSeq" id="WP_244911210.1">
    <property type="nucleotide sequence ID" value="NZ_UFXQ01000001.1"/>
</dbReference>
<reference evidence="4 5" key="1">
    <citation type="submission" date="2018-06" db="EMBL/GenBank/DDBJ databases">
        <authorList>
            <consortium name="Pathogen Informatics"/>
            <person name="Doyle S."/>
        </authorList>
    </citation>
    <scope>NUCLEOTIDE SEQUENCE [LARGE SCALE GENOMIC DNA]</scope>
    <source>
        <strain evidence="4 5">NCTC11862</strain>
    </source>
</reference>
<feature type="signal peptide" evidence="3">
    <location>
        <begin position="1"/>
        <end position="43"/>
    </location>
</feature>
<feature type="compositionally biased region" description="Polar residues" evidence="1">
    <location>
        <begin position="451"/>
        <end position="467"/>
    </location>
</feature>
<evidence type="ECO:0000313" key="5">
    <source>
        <dbReference type="Proteomes" id="UP000254467"/>
    </source>
</evidence>
<keyword evidence="2" id="KW-0812">Transmembrane</keyword>
<organism evidence="4 5">
    <name type="scientific">Corynebacterium pilosum</name>
    <dbReference type="NCBI Taxonomy" id="35756"/>
    <lineage>
        <taxon>Bacteria</taxon>
        <taxon>Bacillati</taxon>
        <taxon>Actinomycetota</taxon>
        <taxon>Actinomycetes</taxon>
        <taxon>Mycobacteriales</taxon>
        <taxon>Corynebacteriaceae</taxon>
        <taxon>Corynebacterium</taxon>
    </lineage>
</organism>